<dbReference type="EMBL" id="BARW01024804">
    <property type="protein sequence ID" value="GAI96078.1"/>
    <property type="molecule type" value="Genomic_DNA"/>
</dbReference>
<organism evidence="1">
    <name type="scientific">marine sediment metagenome</name>
    <dbReference type="NCBI Taxonomy" id="412755"/>
    <lineage>
        <taxon>unclassified sequences</taxon>
        <taxon>metagenomes</taxon>
        <taxon>ecological metagenomes</taxon>
    </lineage>
</organism>
<reference evidence="1" key="1">
    <citation type="journal article" date="2014" name="Front. Microbiol.">
        <title>High frequency of phylogenetically diverse reductive dehalogenase-homologous genes in deep subseafloor sedimentary metagenomes.</title>
        <authorList>
            <person name="Kawai M."/>
            <person name="Futagami T."/>
            <person name="Toyoda A."/>
            <person name="Takaki Y."/>
            <person name="Nishi S."/>
            <person name="Hori S."/>
            <person name="Arai W."/>
            <person name="Tsubouchi T."/>
            <person name="Morono Y."/>
            <person name="Uchiyama I."/>
            <person name="Ito T."/>
            <person name="Fujiyama A."/>
            <person name="Inagaki F."/>
            <person name="Takami H."/>
        </authorList>
    </citation>
    <scope>NUCLEOTIDE SEQUENCE</scope>
    <source>
        <strain evidence="1">Expedition CK06-06</strain>
    </source>
</reference>
<feature type="non-terminal residue" evidence="1">
    <location>
        <position position="1"/>
    </location>
</feature>
<sequence>AEAQLGYTGVIMIKVGKKIQLTIAGGAADNPTVCDVIAEYRAVASGGYLA</sequence>
<comment type="caution">
    <text evidence="1">The sequence shown here is derived from an EMBL/GenBank/DDBJ whole genome shotgun (WGS) entry which is preliminary data.</text>
</comment>
<name>X1ST19_9ZZZZ</name>
<protein>
    <submittedName>
        <fullName evidence="1">Uncharacterized protein</fullName>
    </submittedName>
</protein>
<evidence type="ECO:0000313" key="1">
    <source>
        <dbReference type="EMBL" id="GAI96078.1"/>
    </source>
</evidence>
<gene>
    <name evidence="1" type="ORF">S12H4_40809</name>
</gene>
<accession>X1ST19</accession>
<dbReference type="AlphaFoldDB" id="X1ST19"/>
<proteinExistence type="predicted"/>